<keyword evidence="4" id="KW-0503">Monooxygenase</keyword>
<organism evidence="6 7">
    <name type="scientific">Paraburkholderia guartelaensis</name>
    <dbReference type="NCBI Taxonomy" id="2546446"/>
    <lineage>
        <taxon>Bacteria</taxon>
        <taxon>Pseudomonadati</taxon>
        <taxon>Pseudomonadota</taxon>
        <taxon>Betaproteobacteria</taxon>
        <taxon>Burkholderiales</taxon>
        <taxon>Burkholderiaceae</taxon>
        <taxon>Paraburkholderia</taxon>
    </lineage>
</organism>
<dbReference type="PANTHER" id="PTHR30011">
    <property type="entry name" value="ALKANESULFONATE MONOOXYGENASE-RELATED"/>
    <property type="match status" value="1"/>
</dbReference>
<reference evidence="6 7" key="1">
    <citation type="submission" date="2019-03" db="EMBL/GenBank/DDBJ databases">
        <title>Paraburkholderia sp. isolated from native Mimosa gymnas in Guartela State Park, Brazil.</title>
        <authorList>
            <person name="Paulitsch F."/>
            <person name="Hungria M."/>
            <person name="Delamuta J.R.M."/>
            <person name="Ribeiro R.A."/>
            <person name="Dall'Agnol R."/>
            <person name="Silva J.S.B."/>
        </authorList>
    </citation>
    <scope>NUCLEOTIDE SEQUENCE [LARGE SCALE GENOMIC DNA]</scope>
    <source>
        <strain evidence="6 7">CNPSo 3008</strain>
    </source>
</reference>
<accession>A0A4R5LLW7</accession>
<dbReference type="OrthoDB" id="7239898at2"/>
<evidence type="ECO:0000256" key="4">
    <source>
        <dbReference type="ARBA" id="ARBA00023033"/>
    </source>
</evidence>
<dbReference type="Pfam" id="PF00296">
    <property type="entry name" value="Bac_luciferase"/>
    <property type="match status" value="1"/>
</dbReference>
<evidence type="ECO:0000256" key="1">
    <source>
        <dbReference type="ARBA" id="ARBA00022630"/>
    </source>
</evidence>
<dbReference type="EMBL" id="SMOD01000001">
    <property type="protein sequence ID" value="TDG10846.1"/>
    <property type="molecule type" value="Genomic_DNA"/>
</dbReference>
<proteinExistence type="predicted"/>
<dbReference type="Proteomes" id="UP000295606">
    <property type="component" value="Unassembled WGS sequence"/>
</dbReference>
<dbReference type="InterPro" id="IPR020020">
    <property type="entry name" value="Luciferase-type_oxidoreductase"/>
</dbReference>
<evidence type="ECO:0000313" key="6">
    <source>
        <dbReference type="EMBL" id="TDG10846.1"/>
    </source>
</evidence>
<dbReference type="SUPFAM" id="SSF51679">
    <property type="entry name" value="Bacterial luciferase-like"/>
    <property type="match status" value="1"/>
</dbReference>
<keyword evidence="1" id="KW-0285">Flavoprotein</keyword>
<dbReference type="Gene3D" id="3.20.20.30">
    <property type="entry name" value="Luciferase-like domain"/>
    <property type="match status" value="1"/>
</dbReference>
<name>A0A4R5LLW7_9BURK</name>
<dbReference type="InterPro" id="IPR036661">
    <property type="entry name" value="Luciferase-like_sf"/>
</dbReference>
<evidence type="ECO:0000259" key="5">
    <source>
        <dbReference type="Pfam" id="PF00296"/>
    </source>
</evidence>
<dbReference type="NCBIfam" id="TIGR03571">
    <property type="entry name" value="lucif_BA3436"/>
    <property type="match status" value="1"/>
</dbReference>
<evidence type="ECO:0000313" key="7">
    <source>
        <dbReference type="Proteomes" id="UP000295606"/>
    </source>
</evidence>
<dbReference type="InterPro" id="IPR011251">
    <property type="entry name" value="Luciferase-like_dom"/>
</dbReference>
<keyword evidence="2" id="KW-0288">FMN</keyword>
<evidence type="ECO:0000256" key="3">
    <source>
        <dbReference type="ARBA" id="ARBA00023002"/>
    </source>
</evidence>
<dbReference type="GO" id="GO:0004497">
    <property type="term" value="F:monooxygenase activity"/>
    <property type="evidence" value="ECO:0007669"/>
    <property type="project" value="UniProtKB-KW"/>
</dbReference>
<dbReference type="InterPro" id="IPR051260">
    <property type="entry name" value="Diverse_substr_monoxygenases"/>
</dbReference>
<sequence>MDMSAITAMKASAPIEHALSQQPAWRRVFREDALTVGLILPLETHPDSPVPTMRDHVAMAQRAESMGVAALWMRDIPFYDPAYGDAGQIFEPLVYIASLAAVTKEIALGTTGIVLPMREPLLLAKQVNSLDQLTNGRLLLGMSSGDRPSEYPVFGIDFDTRGERFRDAFETYRTVSEQPFPVFSSPRFGKSGGTLDMLPKPPYGRTPAIAVGRAQQSLEWIAAHMDGYLGFVPGPAALDAFVRSWQDQVARSMGREAFKPVAFGGYLYLHPRPDYPFRAIKGGFAIGSRSLRHFLEAAREAGVSHVALNPKVTPRPYADVLDELHSEVLPYFIPEVFHATREST</sequence>
<comment type="caution">
    <text evidence="6">The sequence shown here is derived from an EMBL/GenBank/DDBJ whole genome shotgun (WGS) entry which is preliminary data.</text>
</comment>
<dbReference type="RefSeq" id="WP_133179324.1">
    <property type="nucleotide sequence ID" value="NZ_SMOD01000001.1"/>
</dbReference>
<evidence type="ECO:0000256" key="2">
    <source>
        <dbReference type="ARBA" id="ARBA00022643"/>
    </source>
</evidence>
<dbReference type="PANTHER" id="PTHR30011:SF16">
    <property type="entry name" value="C2H2 FINGER DOMAIN TRANSCRIPTION FACTOR (EUROFUNG)-RELATED"/>
    <property type="match status" value="1"/>
</dbReference>
<gene>
    <name evidence="6" type="ORF">E1N52_00885</name>
</gene>
<protein>
    <submittedName>
        <fullName evidence="6">LLM class oxidoreductase</fullName>
    </submittedName>
</protein>
<dbReference type="GO" id="GO:0016705">
    <property type="term" value="F:oxidoreductase activity, acting on paired donors, with incorporation or reduction of molecular oxygen"/>
    <property type="evidence" value="ECO:0007669"/>
    <property type="project" value="InterPro"/>
</dbReference>
<dbReference type="AlphaFoldDB" id="A0A4R5LLW7"/>
<keyword evidence="3" id="KW-0560">Oxidoreductase</keyword>
<feature type="domain" description="Luciferase-like" evidence="5">
    <location>
        <begin position="42"/>
        <end position="260"/>
    </location>
</feature>